<accession>A0AAW0YBP7</accession>
<evidence type="ECO:0000256" key="1">
    <source>
        <dbReference type="SAM" id="Phobius"/>
    </source>
</evidence>
<keyword evidence="1" id="KW-0812">Transmembrane</keyword>
<keyword evidence="1" id="KW-0472">Membrane</keyword>
<comment type="caution">
    <text evidence="2">The sequence shown here is derived from an EMBL/GenBank/DDBJ whole genome shotgun (WGS) entry which is preliminary data.</text>
</comment>
<feature type="non-terminal residue" evidence="2">
    <location>
        <position position="1"/>
    </location>
</feature>
<keyword evidence="3" id="KW-1185">Reference proteome</keyword>
<evidence type="ECO:0000313" key="2">
    <source>
        <dbReference type="EMBL" id="KAK8753962.1"/>
    </source>
</evidence>
<proteinExistence type="predicted"/>
<gene>
    <name evidence="2" type="ORF">OTU49_004931</name>
</gene>
<dbReference type="EMBL" id="JARKIK010000001">
    <property type="protein sequence ID" value="KAK8753962.1"/>
    <property type="molecule type" value="Genomic_DNA"/>
</dbReference>
<keyword evidence="1" id="KW-1133">Transmembrane helix</keyword>
<dbReference type="Proteomes" id="UP001445076">
    <property type="component" value="Unassembled WGS sequence"/>
</dbReference>
<reference evidence="2 3" key="1">
    <citation type="journal article" date="2024" name="BMC Genomics">
        <title>Genome assembly of redclaw crayfish (Cherax quadricarinatus) provides insights into its immune adaptation and hypoxia tolerance.</title>
        <authorList>
            <person name="Liu Z."/>
            <person name="Zheng J."/>
            <person name="Li H."/>
            <person name="Fang K."/>
            <person name="Wang S."/>
            <person name="He J."/>
            <person name="Zhou D."/>
            <person name="Weng S."/>
            <person name="Chi M."/>
            <person name="Gu Z."/>
            <person name="He J."/>
            <person name="Li F."/>
            <person name="Wang M."/>
        </authorList>
    </citation>
    <scope>NUCLEOTIDE SEQUENCE [LARGE SCALE GENOMIC DNA]</scope>
    <source>
        <strain evidence="2">ZL_2023a</strain>
    </source>
</reference>
<organism evidence="2 3">
    <name type="scientific">Cherax quadricarinatus</name>
    <name type="common">Australian red claw crayfish</name>
    <dbReference type="NCBI Taxonomy" id="27406"/>
    <lineage>
        <taxon>Eukaryota</taxon>
        <taxon>Metazoa</taxon>
        <taxon>Ecdysozoa</taxon>
        <taxon>Arthropoda</taxon>
        <taxon>Crustacea</taxon>
        <taxon>Multicrustacea</taxon>
        <taxon>Malacostraca</taxon>
        <taxon>Eumalacostraca</taxon>
        <taxon>Eucarida</taxon>
        <taxon>Decapoda</taxon>
        <taxon>Pleocyemata</taxon>
        <taxon>Astacidea</taxon>
        <taxon>Parastacoidea</taxon>
        <taxon>Parastacidae</taxon>
        <taxon>Cherax</taxon>
    </lineage>
</organism>
<sequence length="252" mass="28254">ARLRWGVYAHSILSRKPTVYFVLDLLIHQDKNTQVIRLPDLQQHSSITLSRVKAVKTSESFSNTRSLPVTGLTMKCHLALLLLVGFLAPSARATFMTQENTFYQLDCPGGGDMAYFLLHGVKNALPVFYTNEELAVFPNGSIIFKSIKVHHEGTHLCMRKQNGSMFGHPVSVRVRPLPPTDLWSEVYRTQFITGLIAALVIAAGFTLGCFVYKNQWRPKVQDNADEPIVRSDGYDNPVMNNVDDIEASNTKM</sequence>
<evidence type="ECO:0000313" key="3">
    <source>
        <dbReference type="Proteomes" id="UP001445076"/>
    </source>
</evidence>
<dbReference type="AlphaFoldDB" id="A0AAW0YBP7"/>
<name>A0AAW0YBP7_CHEQU</name>
<feature type="transmembrane region" description="Helical" evidence="1">
    <location>
        <begin position="191"/>
        <end position="212"/>
    </location>
</feature>
<protein>
    <submittedName>
        <fullName evidence="2">Uncharacterized protein</fullName>
    </submittedName>
</protein>